<feature type="transmembrane region" description="Helical" evidence="2">
    <location>
        <begin position="198"/>
        <end position="219"/>
    </location>
</feature>
<feature type="transmembrane region" description="Helical" evidence="2">
    <location>
        <begin position="127"/>
        <end position="160"/>
    </location>
</feature>
<dbReference type="Pfam" id="PF13687">
    <property type="entry name" value="DUF4153"/>
    <property type="match status" value="1"/>
</dbReference>
<protein>
    <submittedName>
        <fullName evidence="3">DUF4173 domain-containing protein</fullName>
    </submittedName>
</protein>
<keyword evidence="2" id="KW-0812">Transmembrane</keyword>
<reference evidence="4" key="1">
    <citation type="journal article" date="2019" name="Int. J. Syst. Evol. Microbiol.">
        <title>The Global Catalogue of Microorganisms (GCM) 10K type strain sequencing project: providing services to taxonomists for standard genome sequencing and annotation.</title>
        <authorList>
            <consortium name="The Broad Institute Genomics Platform"/>
            <consortium name="The Broad Institute Genome Sequencing Center for Infectious Disease"/>
            <person name="Wu L."/>
            <person name="Ma J."/>
        </authorList>
    </citation>
    <scope>NUCLEOTIDE SEQUENCE [LARGE SCALE GENOMIC DNA]</scope>
    <source>
        <strain evidence="4">KCTC 12848</strain>
    </source>
</reference>
<feature type="compositionally biased region" description="Pro residues" evidence="1">
    <location>
        <begin position="9"/>
        <end position="22"/>
    </location>
</feature>
<feature type="transmembrane region" description="Helical" evidence="2">
    <location>
        <begin position="357"/>
        <end position="382"/>
    </location>
</feature>
<keyword evidence="2" id="KW-1133">Transmembrane helix</keyword>
<feature type="transmembrane region" description="Helical" evidence="2">
    <location>
        <begin position="325"/>
        <end position="345"/>
    </location>
</feature>
<comment type="caution">
    <text evidence="3">The sequence shown here is derived from an EMBL/GenBank/DDBJ whole genome shotgun (WGS) entry which is preliminary data.</text>
</comment>
<evidence type="ECO:0000313" key="4">
    <source>
        <dbReference type="Proteomes" id="UP001595833"/>
    </source>
</evidence>
<keyword evidence="2" id="KW-0472">Membrane</keyword>
<proteinExistence type="predicted"/>
<dbReference type="Proteomes" id="UP001595833">
    <property type="component" value="Unassembled WGS sequence"/>
</dbReference>
<sequence>MSPARPNDPATPDPTPCDPAPPETTSSEPTSSEPTPASPAPADAAPSDPAPSDPAPSDPAPVSPTPADPNPPALSHPSPTRVLLIGAAAGTGAAVLLPPDRPGLGWLLTALLVFALLRRVRPGWAVLSVALFATGAFTASSWLFALCAIAGCAAGSLAVAGGRTPWGLFVGSVAVPVAALRSVPWLGRGLRAGGAPAFLRPALVTAGLLLVFTPLLASADQAFADLLASALPEAPPQSVALFFAVGLGAIGSCCLIAVPLTADDDPNAPGGPASPVARRDWALPVGALVLLFAAFVGVQVSTLFGGDDHVLATTGLTYAQHARSGFWQLLLVTALTLGVIATAARRAGRDEPGDRRLLRLLLGALAVLTLVIVASALTRMWVYQQAYGFTVLRVLVSACELWLGVVYLLVLAAGVELDGRWLPRAVLGTGLAALLAIAALNPDRFTAERNVDRWRATGDIDVTYLSRLSDDAVPVLVTLPSELRACALQGRRVEQDDWRTWNLGRRQAWEALRGVSPRDVPIRPCGRW</sequence>
<feature type="transmembrane region" description="Helical" evidence="2">
    <location>
        <begin position="394"/>
        <end position="414"/>
    </location>
</feature>
<gene>
    <name evidence="3" type="ORF">ACFPFM_40795</name>
</gene>
<feature type="region of interest" description="Disordered" evidence="1">
    <location>
        <begin position="1"/>
        <end position="78"/>
    </location>
</feature>
<feature type="compositionally biased region" description="Low complexity" evidence="1">
    <location>
        <begin position="23"/>
        <end position="47"/>
    </location>
</feature>
<evidence type="ECO:0000256" key="2">
    <source>
        <dbReference type="SAM" id="Phobius"/>
    </source>
</evidence>
<name>A0ABV9YEL2_9PSEU</name>
<feature type="transmembrane region" description="Helical" evidence="2">
    <location>
        <begin position="421"/>
        <end position="440"/>
    </location>
</feature>
<feature type="transmembrane region" description="Helical" evidence="2">
    <location>
        <begin position="239"/>
        <end position="260"/>
    </location>
</feature>
<feature type="transmembrane region" description="Helical" evidence="2">
    <location>
        <begin position="103"/>
        <end position="120"/>
    </location>
</feature>
<feature type="transmembrane region" description="Helical" evidence="2">
    <location>
        <begin position="166"/>
        <end position="186"/>
    </location>
</feature>
<evidence type="ECO:0000313" key="3">
    <source>
        <dbReference type="EMBL" id="MFC5060087.1"/>
    </source>
</evidence>
<feature type="transmembrane region" description="Helical" evidence="2">
    <location>
        <begin position="281"/>
        <end position="305"/>
    </location>
</feature>
<dbReference type="InterPro" id="IPR025291">
    <property type="entry name" value="DUF4153"/>
</dbReference>
<dbReference type="RefSeq" id="WP_344040235.1">
    <property type="nucleotide sequence ID" value="NZ_BAAAKE010000021.1"/>
</dbReference>
<accession>A0ABV9YEL2</accession>
<organism evidence="3 4">
    <name type="scientific">Saccharothrix xinjiangensis</name>
    <dbReference type="NCBI Taxonomy" id="204798"/>
    <lineage>
        <taxon>Bacteria</taxon>
        <taxon>Bacillati</taxon>
        <taxon>Actinomycetota</taxon>
        <taxon>Actinomycetes</taxon>
        <taxon>Pseudonocardiales</taxon>
        <taxon>Pseudonocardiaceae</taxon>
        <taxon>Saccharothrix</taxon>
    </lineage>
</organism>
<evidence type="ECO:0000256" key="1">
    <source>
        <dbReference type="SAM" id="MobiDB-lite"/>
    </source>
</evidence>
<keyword evidence="4" id="KW-1185">Reference proteome</keyword>
<dbReference type="EMBL" id="JBHSJB010000052">
    <property type="protein sequence ID" value="MFC5060087.1"/>
    <property type="molecule type" value="Genomic_DNA"/>
</dbReference>
<feature type="compositionally biased region" description="Pro residues" evidence="1">
    <location>
        <begin position="48"/>
        <end position="74"/>
    </location>
</feature>